<evidence type="ECO:0000259" key="10">
    <source>
        <dbReference type="Pfam" id="PF12161"/>
    </source>
</evidence>
<evidence type="ECO:0000256" key="1">
    <source>
        <dbReference type="ARBA" id="ARBA00006594"/>
    </source>
</evidence>
<dbReference type="SUPFAM" id="SSF53335">
    <property type="entry name" value="S-adenosyl-L-methionine-dependent methyltransferases"/>
    <property type="match status" value="1"/>
</dbReference>
<keyword evidence="12" id="KW-1185">Reference proteome</keyword>
<evidence type="ECO:0000256" key="4">
    <source>
        <dbReference type="ARBA" id="ARBA00022679"/>
    </source>
</evidence>
<feature type="domain" description="N6 adenine-specific DNA methyltransferase N-terminal" evidence="10">
    <location>
        <begin position="10"/>
        <end position="141"/>
    </location>
</feature>
<organism evidence="11 12">
    <name type="scientific">Endozoicomonas gorgoniicola</name>
    <dbReference type="NCBI Taxonomy" id="1234144"/>
    <lineage>
        <taxon>Bacteria</taxon>
        <taxon>Pseudomonadati</taxon>
        <taxon>Pseudomonadota</taxon>
        <taxon>Gammaproteobacteria</taxon>
        <taxon>Oceanospirillales</taxon>
        <taxon>Endozoicomonadaceae</taxon>
        <taxon>Endozoicomonas</taxon>
    </lineage>
</organism>
<accession>A0ABT3N305</accession>
<dbReference type="Pfam" id="PF12161">
    <property type="entry name" value="HsdM_N"/>
    <property type="match status" value="1"/>
</dbReference>
<evidence type="ECO:0000256" key="6">
    <source>
        <dbReference type="ARBA" id="ARBA00022747"/>
    </source>
</evidence>
<comment type="catalytic activity">
    <reaction evidence="7">
        <text>a 2'-deoxyadenosine in DNA + S-adenosyl-L-methionine = an N(6)-methyl-2'-deoxyadenosine in DNA + S-adenosyl-L-homocysteine + H(+)</text>
        <dbReference type="Rhea" id="RHEA:15197"/>
        <dbReference type="Rhea" id="RHEA-COMP:12418"/>
        <dbReference type="Rhea" id="RHEA-COMP:12419"/>
        <dbReference type="ChEBI" id="CHEBI:15378"/>
        <dbReference type="ChEBI" id="CHEBI:57856"/>
        <dbReference type="ChEBI" id="CHEBI:59789"/>
        <dbReference type="ChEBI" id="CHEBI:90615"/>
        <dbReference type="ChEBI" id="CHEBI:90616"/>
        <dbReference type="EC" id="2.1.1.72"/>
    </reaction>
</comment>
<protein>
    <recommendedName>
        <fullName evidence="2">site-specific DNA-methyltransferase (adenine-specific)</fullName>
        <ecNumber evidence="2">2.1.1.72</ecNumber>
    </recommendedName>
</protein>
<keyword evidence="5" id="KW-0949">S-adenosyl-L-methionine</keyword>
<keyword evidence="4" id="KW-0808">Transferase</keyword>
<dbReference type="PANTHER" id="PTHR42998:SF1">
    <property type="entry name" value="TYPE I RESTRICTION ENZYME HINDI METHYLASE SUBUNIT"/>
    <property type="match status" value="1"/>
</dbReference>
<dbReference type="EMBL" id="JAPFCC010000001">
    <property type="protein sequence ID" value="MCW7555584.1"/>
    <property type="molecule type" value="Genomic_DNA"/>
</dbReference>
<comment type="caution">
    <text evidence="11">The sequence shown here is derived from an EMBL/GenBank/DDBJ whole genome shotgun (WGS) entry which is preliminary data.</text>
</comment>
<dbReference type="Proteomes" id="UP001209854">
    <property type="component" value="Unassembled WGS sequence"/>
</dbReference>
<keyword evidence="3" id="KW-0489">Methyltransferase</keyword>
<comment type="similarity">
    <text evidence="1">Belongs to the N(4)/N(6)-methyltransferase family.</text>
</comment>
<evidence type="ECO:0000313" key="12">
    <source>
        <dbReference type="Proteomes" id="UP001209854"/>
    </source>
</evidence>
<dbReference type="EC" id="2.1.1.72" evidence="2"/>
<evidence type="ECO:0000256" key="7">
    <source>
        <dbReference type="ARBA" id="ARBA00047942"/>
    </source>
</evidence>
<name>A0ABT3N305_9GAMM</name>
<evidence type="ECO:0000256" key="2">
    <source>
        <dbReference type="ARBA" id="ARBA00011900"/>
    </source>
</evidence>
<evidence type="ECO:0000256" key="8">
    <source>
        <dbReference type="SAM" id="Coils"/>
    </source>
</evidence>
<dbReference type="Gene3D" id="1.20.1260.30">
    <property type="match status" value="1"/>
</dbReference>
<dbReference type="InterPro" id="IPR022749">
    <property type="entry name" value="D12N6_MeTrfase_N"/>
</dbReference>
<feature type="coiled-coil region" evidence="8">
    <location>
        <begin position="102"/>
        <end position="129"/>
    </location>
</feature>
<dbReference type="InterPro" id="IPR052916">
    <property type="entry name" value="Type-I_RE_MTase_Subunit"/>
</dbReference>
<dbReference type="InterPro" id="IPR003356">
    <property type="entry name" value="DNA_methylase_A-5"/>
</dbReference>
<sequence>MSQLENIEAIERRLWKSADTLRSNSELASNEYFLPVMGLIFLRHAYSRFLAVRDDIVASLPSRGGKTRKITKQDFSGKSAIYLKEEAQFDHLIALTDSDDRSEAIIQAMESIESEYENLKGQLPKQEYRNIPNDVLKILLNTLNPEELQKASGDIFGRIYEYFLTQFADQDAHDGGEFFTPVSLVQRSRFKQVDTTSVR</sequence>
<proteinExistence type="inferred from homology"/>
<evidence type="ECO:0000259" key="9">
    <source>
        <dbReference type="Pfam" id="PF02384"/>
    </source>
</evidence>
<dbReference type="InterPro" id="IPR029063">
    <property type="entry name" value="SAM-dependent_MTases_sf"/>
</dbReference>
<evidence type="ECO:0000256" key="3">
    <source>
        <dbReference type="ARBA" id="ARBA00022603"/>
    </source>
</evidence>
<dbReference type="Gene3D" id="3.40.50.150">
    <property type="entry name" value="Vaccinia Virus protein VP39"/>
    <property type="match status" value="1"/>
</dbReference>
<gene>
    <name evidence="11" type="ORF">NX722_23760</name>
</gene>
<dbReference type="InterPro" id="IPR038333">
    <property type="entry name" value="T1MK-like_N_sf"/>
</dbReference>
<evidence type="ECO:0000256" key="5">
    <source>
        <dbReference type="ARBA" id="ARBA00022691"/>
    </source>
</evidence>
<evidence type="ECO:0000313" key="11">
    <source>
        <dbReference type="EMBL" id="MCW7555584.1"/>
    </source>
</evidence>
<dbReference type="RefSeq" id="WP_262565333.1">
    <property type="nucleotide sequence ID" value="NZ_JAPFCC010000001.1"/>
</dbReference>
<reference evidence="11 12" key="1">
    <citation type="submission" date="2022-10" db="EMBL/GenBank/DDBJ databases">
        <title>High-quality genome sequences of two octocoral-associated bacteria, Endozoicomonas euniceicola EF212 and Endozoicomonas gorgoniicola PS125.</title>
        <authorList>
            <person name="Chiou Y.-J."/>
            <person name="Chen Y.-H."/>
        </authorList>
    </citation>
    <scope>NUCLEOTIDE SEQUENCE [LARGE SCALE GENOMIC DNA]</scope>
    <source>
        <strain evidence="11 12">PS125</strain>
    </source>
</reference>
<keyword evidence="8" id="KW-0175">Coiled coil</keyword>
<feature type="domain" description="DNA methylase adenine-specific" evidence="9">
    <location>
        <begin position="152"/>
        <end position="186"/>
    </location>
</feature>
<dbReference type="PANTHER" id="PTHR42998">
    <property type="entry name" value="TYPE I RESTRICTION ENZYME HINDVIIP M PROTEIN-RELATED"/>
    <property type="match status" value="1"/>
</dbReference>
<dbReference type="Pfam" id="PF02384">
    <property type="entry name" value="N6_Mtase"/>
    <property type="match status" value="1"/>
</dbReference>
<keyword evidence="6" id="KW-0680">Restriction system</keyword>